<feature type="region of interest" description="Disordered" evidence="2">
    <location>
        <begin position="27"/>
        <end position="52"/>
    </location>
</feature>
<evidence type="ECO:0000259" key="4">
    <source>
        <dbReference type="SMART" id="SM00854"/>
    </source>
</evidence>
<dbReference type="PANTHER" id="PTHR33393:SF13">
    <property type="entry name" value="PGA BIOSYNTHESIS PROTEIN CAPA"/>
    <property type="match status" value="1"/>
</dbReference>
<dbReference type="InterPro" id="IPR019079">
    <property type="entry name" value="Capsule_synth_CapA"/>
</dbReference>
<dbReference type="Gene3D" id="3.60.21.10">
    <property type="match status" value="1"/>
</dbReference>
<dbReference type="Proteomes" id="UP000283644">
    <property type="component" value="Unassembled WGS sequence"/>
</dbReference>
<gene>
    <name evidence="5" type="ORF">D0Z08_09775</name>
</gene>
<accession>A0A417Y4B5</accession>
<feature type="chain" id="PRO_5039355162" evidence="3">
    <location>
        <begin position="23"/>
        <end position="450"/>
    </location>
</feature>
<protein>
    <submittedName>
        <fullName evidence="5">CapA family protein</fullName>
    </submittedName>
</protein>
<dbReference type="SMART" id="SM00854">
    <property type="entry name" value="PGA_cap"/>
    <property type="match status" value="1"/>
</dbReference>
<evidence type="ECO:0000256" key="3">
    <source>
        <dbReference type="SAM" id="SignalP"/>
    </source>
</evidence>
<evidence type="ECO:0000256" key="2">
    <source>
        <dbReference type="SAM" id="MobiDB-lite"/>
    </source>
</evidence>
<keyword evidence="3" id="KW-0732">Signal</keyword>
<dbReference type="CDD" id="cd07381">
    <property type="entry name" value="MPP_CapA"/>
    <property type="match status" value="1"/>
</dbReference>
<dbReference type="PROSITE" id="PS51257">
    <property type="entry name" value="PROKAR_LIPOPROTEIN"/>
    <property type="match status" value="1"/>
</dbReference>
<keyword evidence="6" id="KW-1185">Reference proteome</keyword>
<dbReference type="OrthoDB" id="9810718at2"/>
<dbReference type="PANTHER" id="PTHR33393">
    <property type="entry name" value="POLYGLUTAMINE SYNTHESIS ACCESSORY PROTEIN RV0574C-RELATED"/>
    <property type="match status" value="1"/>
</dbReference>
<sequence length="450" mass="46912">MARPRRYDVLRLLVASSLILVAGCTAEDDDPVQGGSSPAAGPPSPSGMIATSPDDLAVVGHATRPQLRLTRRAADRLLEGQVRRWRGLRVLVGGEGDDAERAVRAVERDPRTIAVVPLDAVVPTVVTAMVAGVDPVRDHPDAVTVTITGDLMLVRGVPDPVAALAPMRGLLRSADLTVGNLESTLSTNGEPTQGGDSFGGSPALVPILRGAGFDALSLANNHAGDYGTTALVETVATLASSPVVPFGAGPTVREASRPAVLEAGGTRFAFVGFNAIGETPMATSEGPGALSVRMPPRTGPLVRADLARVTRIVSQAGEDADAVVVLPHWGTQYTHTPEPIQREVARELVAAGADLVAGGHPHWVQGVDAVDGVPVLHSLGNFVFDMRSPVQTLEGVVLETTWWDGELKAFRLVPYAMDPADFAPREVAGERAADVLGDVWSASTGPFRAS</sequence>
<evidence type="ECO:0000313" key="6">
    <source>
        <dbReference type="Proteomes" id="UP000283644"/>
    </source>
</evidence>
<evidence type="ECO:0000256" key="1">
    <source>
        <dbReference type="ARBA" id="ARBA00005662"/>
    </source>
</evidence>
<dbReference type="InterPro" id="IPR029052">
    <property type="entry name" value="Metallo-depent_PP-like"/>
</dbReference>
<evidence type="ECO:0000313" key="5">
    <source>
        <dbReference type="EMBL" id="RHW27427.1"/>
    </source>
</evidence>
<comment type="similarity">
    <text evidence="1">Belongs to the CapA family.</text>
</comment>
<proteinExistence type="inferred from homology"/>
<dbReference type="SUPFAM" id="SSF56300">
    <property type="entry name" value="Metallo-dependent phosphatases"/>
    <property type="match status" value="1"/>
</dbReference>
<dbReference type="Pfam" id="PF09587">
    <property type="entry name" value="PGA_cap"/>
    <property type="match status" value="1"/>
</dbReference>
<feature type="domain" description="Capsule synthesis protein CapA" evidence="4">
    <location>
        <begin position="144"/>
        <end position="386"/>
    </location>
</feature>
<dbReference type="EMBL" id="QXGH01000013">
    <property type="protein sequence ID" value="RHW27427.1"/>
    <property type="molecule type" value="Genomic_DNA"/>
</dbReference>
<name>A0A417Y4B5_9ACTN</name>
<dbReference type="AlphaFoldDB" id="A0A417Y4B5"/>
<reference evidence="5 6" key="1">
    <citation type="submission" date="2018-09" db="EMBL/GenBank/DDBJ databases">
        <title>Genome sequencing of Nocardioides immobilis CCTCC AB 2017083 for comparison to Nocardioides silvaticus.</title>
        <authorList>
            <person name="Li C."/>
            <person name="Wang G."/>
        </authorList>
    </citation>
    <scope>NUCLEOTIDE SEQUENCE [LARGE SCALE GENOMIC DNA]</scope>
    <source>
        <strain evidence="5 6">CCTCC AB 2017083</strain>
    </source>
</reference>
<organism evidence="5 6">
    <name type="scientific">Nocardioides immobilis</name>
    <dbReference type="NCBI Taxonomy" id="2049295"/>
    <lineage>
        <taxon>Bacteria</taxon>
        <taxon>Bacillati</taxon>
        <taxon>Actinomycetota</taxon>
        <taxon>Actinomycetes</taxon>
        <taxon>Propionibacteriales</taxon>
        <taxon>Nocardioidaceae</taxon>
        <taxon>Nocardioides</taxon>
    </lineage>
</organism>
<dbReference type="RefSeq" id="WP_118925048.1">
    <property type="nucleotide sequence ID" value="NZ_QXGH01000013.1"/>
</dbReference>
<comment type="caution">
    <text evidence="5">The sequence shown here is derived from an EMBL/GenBank/DDBJ whole genome shotgun (WGS) entry which is preliminary data.</text>
</comment>
<dbReference type="InterPro" id="IPR052169">
    <property type="entry name" value="CW_Biosynth-Accessory"/>
</dbReference>
<feature type="signal peptide" evidence="3">
    <location>
        <begin position="1"/>
        <end position="22"/>
    </location>
</feature>